<evidence type="ECO:0000313" key="4">
    <source>
        <dbReference type="Proteomes" id="UP000265100"/>
    </source>
</evidence>
<dbReference type="InterPro" id="IPR000477">
    <property type="entry name" value="RT_dom"/>
</dbReference>
<dbReference type="Pfam" id="PF00078">
    <property type="entry name" value="RVT_1"/>
    <property type="match status" value="1"/>
</dbReference>
<dbReference type="InterPro" id="IPR036691">
    <property type="entry name" value="Endo/exonu/phosph_ase_sf"/>
</dbReference>
<dbReference type="CDD" id="cd01650">
    <property type="entry name" value="RT_nLTR_like"/>
    <property type="match status" value="1"/>
</dbReference>
<reference evidence="3" key="1">
    <citation type="submission" date="2025-08" db="UniProtKB">
        <authorList>
            <consortium name="Ensembl"/>
        </authorList>
    </citation>
    <scope>IDENTIFICATION</scope>
</reference>
<dbReference type="PROSITE" id="PS50878">
    <property type="entry name" value="RT_POL"/>
    <property type="match status" value="1"/>
</dbReference>
<evidence type="ECO:0000313" key="3">
    <source>
        <dbReference type="Ensembl" id="ENSACLP00000066307.1"/>
    </source>
</evidence>
<dbReference type="Proteomes" id="UP000265100">
    <property type="component" value="Unplaced"/>
</dbReference>
<dbReference type="GeneTree" id="ENSGT01150000286916"/>
<proteinExistence type="predicted"/>
<dbReference type="PANTHER" id="PTHR31635:SF196">
    <property type="entry name" value="REVERSE TRANSCRIPTASE DOMAIN-CONTAINING PROTEIN-RELATED"/>
    <property type="match status" value="1"/>
</dbReference>
<dbReference type="SUPFAM" id="SSF56219">
    <property type="entry name" value="DNase I-like"/>
    <property type="match status" value="1"/>
</dbReference>
<feature type="domain" description="Reverse transcriptase" evidence="2">
    <location>
        <begin position="238"/>
        <end position="492"/>
    </location>
</feature>
<feature type="coiled-coil region" evidence="1">
    <location>
        <begin position="175"/>
        <end position="202"/>
    </location>
</feature>
<dbReference type="Gene3D" id="3.60.10.10">
    <property type="entry name" value="Endonuclease/exonuclease/phosphatase"/>
    <property type="match status" value="1"/>
</dbReference>
<reference evidence="3" key="2">
    <citation type="submission" date="2025-09" db="UniProtKB">
        <authorList>
            <consortium name="Ensembl"/>
        </authorList>
    </citation>
    <scope>IDENTIFICATION</scope>
</reference>
<dbReference type="SUPFAM" id="SSF56672">
    <property type="entry name" value="DNA/RNA polymerases"/>
    <property type="match status" value="1"/>
</dbReference>
<evidence type="ECO:0000259" key="2">
    <source>
        <dbReference type="PROSITE" id="PS50878"/>
    </source>
</evidence>
<accession>A0AAX7UBY7</accession>
<name>A0AAX7UBY7_ASTCA</name>
<dbReference type="AlphaFoldDB" id="A0AAX7UBY7"/>
<keyword evidence="4" id="KW-1185">Reference proteome</keyword>
<dbReference type="InterPro" id="IPR043502">
    <property type="entry name" value="DNA/RNA_pol_sf"/>
</dbReference>
<sequence length="578" mass="68085">MTAELWKRRYLLEIGFNIILCGDFNIVTEATDRISKVEFRELRESKLLVKVCKEAALRDLYRHLHPHTVHYTRFDSLTKTRIDRFYISHNVQGLKYDTLLTDFSDHMVVMATLLVSEVKSEIRKILHLKILTTSFSELWELLKRRVCQFFKFKARELNHAKNVKYNEDVSRYIYLRNKKEKEEKEENQMMSLKEDIDRVNREVLFNMLRRTDFHGNSDYMILNNQKKCRNDFIVSIKDKHGKETMGKSFYEGVMCLLYKKGDREDINNYRQLTIMNVDYKIFSKIIMSRLEDVLDIIIEKEQTCAIKGRLMWDNLSMLREIIYNGKDSELCILGLDQRRAFDSVSHSYLWKVMKAYNFPDQFISIIQLSYKKSLVQVKVNGKLSSPFSAEYGVKQGCPLSAALYVLAINPLLKRINDDKRIKGYVLDKSFKITALGYADDVTVIIRNQNELSSVMEILHHYEQASGAKLNQDKTEGVWLGLQTRQPKMMISLCREIKILGIWIDNTDSSLLNWNKKENEIKMEIMKWENKDTNYKTRINIVKTHIISKLLFLAAVFPPPRTTVMKISKIMQIKLKTFQ</sequence>
<dbReference type="PANTHER" id="PTHR31635">
    <property type="entry name" value="REVERSE TRANSCRIPTASE DOMAIN-CONTAINING PROTEIN-RELATED"/>
    <property type="match status" value="1"/>
</dbReference>
<keyword evidence="1" id="KW-0175">Coiled coil</keyword>
<organism evidence="3 4">
    <name type="scientific">Astatotilapia calliptera</name>
    <name type="common">Eastern happy</name>
    <name type="synonym">Chromis callipterus</name>
    <dbReference type="NCBI Taxonomy" id="8154"/>
    <lineage>
        <taxon>Eukaryota</taxon>
        <taxon>Metazoa</taxon>
        <taxon>Chordata</taxon>
        <taxon>Craniata</taxon>
        <taxon>Vertebrata</taxon>
        <taxon>Euteleostomi</taxon>
        <taxon>Actinopterygii</taxon>
        <taxon>Neopterygii</taxon>
        <taxon>Teleostei</taxon>
        <taxon>Neoteleostei</taxon>
        <taxon>Acanthomorphata</taxon>
        <taxon>Ovalentaria</taxon>
        <taxon>Cichlomorphae</taxon>
        <taxon>Cichliformes</taxon>
        <taxon>Cichlidae</taxon>
        <taxon>African cichlids</taxon>
        <taxon>Pseudocrenilabrinae</taxon>
        <taxon>Haplochromini</taxon>
        <taxon>Astatotilapia</taxon>
    </lineage>
</organism>
<evidence type="ECO:0000256" key="1">
    <source>
        <dbReference type="SAM" id="Coils"/>
    </source>
</evidence>
<protein>
    <recommendedName>
        <fullName evidence="2">Reverse transcriptase domain-containing protein</fullName>
    </recommendedName>
</protein>
<dbReference type="Ensembl" id="ENSACLT00000048532.1">
    <property type="protein sequence ID" value="ENSACLP00000066307.1"/>
    <property type="gene ID" value="ENSACLG00000036338.1"/>
</dbReference>